<name>A0A9X2X6G7_9HYPH</name>
<dbReference type="InterPro" id="IPR002104">
    <property type="entry name" value="Integrase_catalytic"/>
</dbReference>
<evidence type="ECO:0000256" key="1">
    <source>
        <dbReference type="ARBA" id="ARBA00022908"/>
    </source>
</evidence>
<dbReference type="Pfam" id="PF00589">
    <property type="entry name" value="Phage_integrase"/>
    <property type="match status" value="1"/>
</dbReference>
<evidence type="ECO:0000259" key="4">
    <source>
        <dbReference type="PROSITE" id="PS51898"/>
    </source>
</evidence>
<proteinExistence type="predicted"/>
<dbReference type="PANTHER" id="PTHR30349">
    <property type="entry name" value="PHAGE INTEGRASE-RELATED"/>
    <property type="match status" value="1"/>
</dbReference>
<dbReference type="EMBL" id="JAODNV010000003">
    <property type="protein sequence ID" value="MCT8989009.1"/>
    <property type="molecule type" value="Genomic_DNA"/>
</dbReference>
<keyword evidence="3" id="KW-0233">DNA recombination</keyword>
<protein>
    <submittedName>
        <fullName evidence="5">Tyrosine-type recombinase/integrase</fullName>
    </submittedName>
</protein>
<dbReference type="GO" id="GO:0003677">
    <property type="term" value="F:DNA binding"/>
    <property type="evidence" value="ECO:0007669"/>
    <property type="project" value="UniProtKB-KW"/>
</dbReference>
<dbReference type="Gene3D" id="1.10.150.130">
    <property type="match status" value="1"/>
</dbReference>
<dbReference type="Proteomes" id="UP001149009">
    <property type="component" value="Unassembled WGS sequence"/>
</dbReference>
<organism evidence="5 6">
    <name type="scientific">Chelativorans petroleitrophicus</name>
    <dbReference type="NCBI Taxonomy" id="2975484"/>
    <lineage>
        <taxon>Bacteria</taxon>
        <taxon>Pseudomonadati</taxon>
        <taxon>Pseudomonadota</taxon>
        <taxon>Alphaproteobacteria</taxon>
        <taxon>Hyphomicrobiales</taxon>
        <taxon>Phyllobacteriaceae</taxon>
        <taxon>Chelativorans</taxon>
    </lineage>
</organism>
<dbReference type="GO" id="GO:0006310">
    <property type="term" value="P:DNA recombination"/>
    <property type="evidence" value="ECO:0007669"/>
    <property type="project" value="UniProtKB-KW"/>
</dbReference>
<dbReference type="GO" id="GO:0015074">
    <property type="term" value="P:DNA integration"/>
    <property type="evidence" value="ECO:0007669"/>
    <property type="project" value="UniProtKB-KW"/>
</dbReference>
<sequence>MRRRNPYPGVTRVVDRHGKERWRFRMKGRPSSYLPGPYGSKEFERAYYAALDARIEVAPRFDPGTFNWLVELYRAAPDFQNLKARFQRNLALEMERFCREHGHRSVAGLDAEIVEILIGRKAGTPAAANKLLKLLRRLCTFAVKRKIIRTDPTYGVKPIRYATDGYHAWTEAEIAQFEAHHGTESKAVLAMRLMLYTGAARQDVIRLGWQNVRENLIVYRRHKTGGEAVVRIHPELAEVLATIPGDKMLFLTHTGGRPYKPETFANWFKDQCRAAGLPHCSTHGLRKAGATRLAEHGATEFEIMTFLGHKTPDEARTYVKTANRVRLADSAAEKLLSNHVERLDINRRKALKLKRK</sequence>
<keyword evidence="2" id="KW-0238">DNA-binding</keyword>
<dbReference type="InterPro" id="IPR011010">
    <property type="entry name" value="DNA_brk_join_enz"/>
</dbReference>
<evidence type="ECO:0000313" key="5">
    <source>
        <dbReference type="EMBL" id="MCT8989009.1"/>
    </source>
</evidence>
<dbReference type="PROSITE" id="PS51898">
    <property type="entry name" value="TYR_RECOMBINASE"/>
    <property type="match status" value="1"/>
</dbReference>
<comment type="caution">
    <text evidence="5">The sequence shown here is derived from an EMBL/GenBank/DDBJ whole genome shotgun (WGS) entry which is preliminary data.</text>
</comment>
<dbReference type="InterPro" id="IPR050090">
    <property type="entry name" value="Tyrosine_recombinase_XerCD"/>
</dbReference>
<dbReference type="InterPro" id="IPR013762">
    <property type="entry name" value="Integrase-like_cat_sf"/>
</dbReference>
<dbReference type="Gene3D" id="1.10.443.10">
    <property type="entry name" value="Intergrase catalytic core"/>
    <property type="match status" value="1"/>
</dbReference>
<accession>A0A9X2X6G7</accession>
<evidence type="ECO:0000256" key="3">
    <source>
        <dbReference type="ARBA" id="ARBA00023172"/>
    </source>
</evidence>
<dbReference type="AlphaFoldDB" id="A0A9X2X6G7"/>
<dbReference type="SUPFAM" id="SSF56349">
    <property type="entry name" value="DNA breaking-rejoining enzymes"/>
    <property type="match status" value="1"/>
</dbReference>
<feature type="domain" description="Tyr recombinase" evidence="4">
    <location>
        <begin position="164"/>
        <end position="332"/>
    </location>
</feature>
<keyword evidence="1" id="KW-0229">DNA integration</keyword>
<keyword evidence="6" id="KW-1185">Reference proteome</keyword>
<evidence type="ECO:0000256" key="2">
    <source>
        <dbReference type="ARBA" id="ARBA00023125"/>
    </source>
</evidence>
<gene>
    <name evidence="5" type="ORF">NYR54_01695</name>
</gene>
<dbReference type="InterPro" id="IPR010998">
    <property type="entry name" value="Integrase_recombinase_N"/>
</dbReference>
<reference evidence="5" key="1">
    <citation type="submission" date="2022-08" db="EMBL/GenBank/DDBJ databases">
        <title>Chelativorans sichuanense sp. nov., a paraffin oil-degrading bacterium isolated from a mixture of oil-based drill cuttings and paddy soil.</title>
        <authorList>
            <person name="Yu J."/>
            <person name="Liu H."/>
            <person name="Chen Q."/>
        </authorList>
    </citation>
    <scope>NUCLEOTIDE SEQUENCE</scope>
    <source>
        <strain evidence="5">SCAU 2101</strain>
    </source>
</reference>
<evidence type="ECO:0000313" key="6">
    <source>
        <dbReference type="Proteomes" id="UP001149009"/>
    </source>
</evidence>
<dbReference type="RefSeq" id="WP_261513675.1">
    <property type="nucleotide sequence ID" value="NZ_JAODNV010000003.1"/>
</dbReference>